<dbReference type="STRING" id="526227.Mesil_1726"/>
<dbReference type="Pfam" id="PF01019">
    <property type="entry name" value="G_glu_transpept"/>
    <property type="match status" value="1"/>
</dbReference>
<dbReference type="SUPFAM" id="SSF56235">
    <property type="entry name" value="N-terminal nucleophile aminohydrolases (Ntn hydrolases)"/>
    <property type="match status" value="1"/>
</dbReference>
<gene>
    <name evidence="1" type="ordered locus">Mesil_1726</name>
</gene>
<name>D7BFQ5_ALLS1</name>
<proteinExistence type="predicted"/>
<dbReference type="PANTHER" id="PTHR43881:SF1">
    <property type="entry name" value="GAMMA-GLUTAMYLTRANSPEPTIDASE (AFU_ORTHOLOGUE AFUA_4G13580)"/>
    <property type="match status" value="1"/>
</dbReference>
<dbReference type="PRINTS" id="PR01210">
    <property type="entry name" value="GGTRANSPTASE"/>
</dbReference>
<keyword evidence="1" id="KW-0012">Acyltransferase</keyword>
<dbReference type="Proteomes" id="UP000001916">
    <property type="component" value="Chromosome"/>
</dbReference>
<evidence type="ECO:0000313" key="1">
    <source>
        <dbReference type="EMBL" id="ADH63608.1"/>
    </source>
</evidence>
<dbReference type="AlphaFoldDB" id="D7BFQ5"/>
<dbReference type="InterPro" id="IPR043137">
    <property type="entry name" value="GGT_ssub_C"/>
</dbReference>
<reference evidence="1 2" key="1">
    <citation type="journal article" date="2010" name="Stand. Genomic Sci.">
        <title>Complete genome sequence of Meiothermus silvanus type strain (VI-R2).</title>
        <authorList>
            <person name="Sikorski J."/>
            <person name="Tindall B.J."/>
            <person name="Lowry S."/>
            <person name="Lucas S."/>
            <person name="Nolan M."/>
            <person name="Copeland A."/>
            <person name="Glavina Del Rio T."/>
            <person name="Tice H."/>
            <person name="Cheng J.F."/>
            <person name="Han C."/>
            <person name="Pitluck S."/>
            <person name="Liolios K."/>
            <person name="Ivanova N."/>
            <person name="Mavromatis K."/>
            <person name="Mikhailova N."/>
            <person name="Pati A."/>
            <person name="Goodwin L."/>
            <person name="Chen A."/>
            <person name="Palaniappan K."/>
            <person name="Land M."/>
            <person name="Hauser L."/>
            <person name="Chang Y.J."/>
            <person name="Jeffries C.D."/>
            <person name="Rohde M."/>
            <person name="Goker M."/>
            <person name="Woyke T."/>
            <person name="Bristow J."/>
            <person name="Eisen J.A."/>
            <person name="Markowitz V."/>
            <person name="Hugenholtz P."/>
            <person name="Kyrpides N.C."/>
            <person name="Klenk H.P."/>
            <person name="Lapidus A."/>
        </authorList>
    </citation>
    <scope>NUCLEOTIDE SEQUENCE [LARGE SCALE GENOMIC DNA]</scope>
    <source>
        <strain evidence="2">ATCC 700542 / DSM 9946 / VI-R2</strain>
    </source>
</reference>
<keyword evidence="2" id="KW-1185">Reference proteome</keyword>
<organism evidence="1 2">
    <name type="scientific">Allomeiothermus silvanus (strain ATCC 700542 / DSM 9946 / NBRC 106475 / NCIMB 13440 / VI-R2)</name>
    <name type="common">Thermus silvanus</name>
    <dbReference type="NCBI Taxonomy" id="526227"/>
    <lineage>
        <taxon>Bacteria</taxon>
        <taxon>Thermotogati</taxon>
        <taxon>Deinococcota</taxon>
        <taxon>Deinococci</taxon>
        <taxon>Thermales</taxon>
        <taxon>Thermaceae</taxon>
        <taxon>Allomeiothermus</taxon>
    </lineage>
</organism>
<dbReference type="MEROPS" id="T03.025"/>
<protein>
    <submittedName>
        <fullName evidence="1">Gamma-glutamyltransferase</fullName>
        <ecNumber evidence="1">2.3.2.2</ecNumber>
    </submittedName>
</protein>
<dbReference type="Gene3D" id="1.10.246.130">
    <property type="match status" value="1"/>
</dbReference>
<dbReference type="EC" id="2.3.2.2" evidence="1"/>
<dbReference type="PANTHER" id="PTHR43881">
    <property type="entry name" value="GAMMA-GLUTAMYLTRANSPEPTIDASE (AFU_ORTHOLOGUE AFUA_4G13580)"/>
    <property type="match status" value="1"/>
</dbReference>
<dbReference type="Gene3D" id="3.60.20.40">
    <property type="match status" value="1"/>
</dbReference>
<dbReference type="InterPro" id="IPR043138">
    <property type="entry name" value="GGT_lsub"/>
</dbReference>
<dbReference type="eggNOG" id="COG0405">
    <property type="taxonomic scope" value="Bacteria"/>
</dbReference>
<dbReference type="InterPro" id="IPR029055">
    <property type="entry name" value="Ntn_hydrolases_N"/>
</dbReference>
<dbReference type="KEGG" id="msv:Mesil_1726"/>
<accession>D7BFQ5</accession>
<sequence length="538" mass="57817">MVCRWLYIIGMNLDHYPYPSRRHVVLGKRGAVATSQNLAAMAGMEMLLAGGNAADAAIAMAIALTVVEPTSNGIGSDAFALIWDGRLHGLNASGESARNQPLSVFAGMSAVPARGWLPVTVSGAPSAWRAVHDTFGKLPFERLFTPAIRYAEEGFPVSSETAKGWNRAAEVFVALEGPAHRAFKEVFFPGGKAPKTGEIFGSPAHAATLRELAETGCESFYTGRLAGLIADFAADTGGYLTREDYAAYRPEWVEPIGVEYKGTTLWEIPPNTQGIAALMALKILEPFDLARYPRDSAESFHLQLEAMKLALVDVQKHVGDPRHMQLSSAHLLNPEYLASRRKLISETASNPQFGMPKGGTVYLCANDGELMISFIQSNYMGFGAGVLVPSTGISLQNRGAGFTLEPGHPNQYAPGKRPFHTIIPGFLTQGGKPLGPFGVMGGHMQPQGHLQMVVNLVDYGLNPQAALDAPRWQWVKGKQVEVEQGVPEHVVQGLLARGHQVSVSPHAGYFGRGQMALKIGETLVAATEPRADGLALAW</sequence>
<keyword evidence="1" id="KW-0808">Transferase</keyword>
<dbReference type="GO" id="GO:0103068">
    <property type="term" value="F:leukotriene C4 gamma-glutamyl transferase activity"/>
    <property type="evidence" value="ECO:0007669"/>
    <property type="project" value="UniProtKB-EC"/>
</dbReference>
<evidence type="ECO:0000313" key="2">
    <source>
        <dbReference type="Proteomes" id="UP000001916"/>
    </source>
</evidence>
<dbReference type="HOGENOM" id="CLU_014813_3_1_0"/>
<dbReference type="EMBL" id="CP002042">
    <property type="protein sequence ID" value="ADH63608.1"/>
    <property type="molecule type" value="Genomic_DNA"/>
</dbReference>
<dbReference type="CDD" id="cd03143">
    <property type="entry name" value="A4_beta-galactosidase_middle_domain"/>
    <property type="match status" value="1"/>
</dbReference>
<dbReference type="InterPro" id="IPR052896">
    <property type="entry name" value="GGT-like_enzyme"/>
</dbReference>